<evidence type="ECO:0000313" key="3">
    <source>
        <dbReference type="Proteomes" id="UP000463883"/>
    </source>
</evidence>
<feature type="region of interest" description="Disordered" evidence="1">
    <location>
        <begin position="1"/>
        <end position="27"/>
    </location>
</feature>
<feature type="compositionally biased region" description="Basic and acidic residues" evidence="1">
    <location>
        <begin position="152"/>
        <end position="165"/>
    </location>
</feature>
<feature type="region of interest" description="Disordered" evidence="1">
    <location>
        <begin position="497"/>
        <end position="525"/>
    </location>
</feature>
<name>A0A6P1MHE5_9FIRM</name>
<evidence type="ECO:0000256" key="1">
    <source>
        <dbReference type="SAM" id="MobiDB-lite"/>
    </source>
</evidence>
<organism evidence="2 3">
    <name type="scientific">Aminipila terrae</name>
    <dbReference type="NCBI Taxonomy" id="2697030"/>
    <lineage>
        <taxon>Bacteria</taxon>
        <taxon>Bacillati</taxon>
        <taxon>Bacillota</taxon>
        <taxon>Clostridia</taxon>
        <taxon>Peptostreptococcales</taxon>
        <taxon>Anaerovoracaceae</taxon>
        <taxon>Aminipila</taxon>
    </lineage>
</organism>
<reference evidence="2 3" key="1">
    <citation type="submission" date="2020-01" db="EMBL/GenBank/DDBJ databases">
        <title>Genomic analysis of Aminipila sp. CBA3637.</title>
        <authorList>
            <person name="Kim Y.B."/>
            <person name="Roh S.W."/>
        </authorList>
    </citation>
    <scope>NUCLEOTIDE SEQUENCE [LARGE SCALE GENOMIC DNA]</scope>
    <source>
        <strain evidence="2 3">CBA3637</strain>
    </source>
</reference>
<evidence type="ECO:0000313" key="2">
    <source>
        <dbReference type="EMBL" id="QHI72603.1"/>
    </source>
</evidence>
<sequence length="546" mass="58552">MPDAMRKELKIGSHRQQDSKPDKKPVSEQLDALGGMEGQVGTALSSFSPDMSDATKKKGGFLHKVGSAIAAPVQSMKRKHERAADQLNNSREDFKAMSRWNRFKWAAENPLAYTFASKEKEGTATRNARNAELQKRVEAGRQTSKPTAAQEEYQRQLEQYRKPQSEELSEDIDEAWGYESKAAEGVGKLAERAGDYGEAASESMGGTMSLITGGKEVYDRIKEARAAGASGNRTKQINKGMDAGQSLLTTLANGAEASLNIASKFQGLSGLSGVAEQFAPGVDVLSGGVKAGKGVVNMVDSTKTRMNMSKQLEELQASRGDVSGETGQIMRQIRSQSKIDQTGAGFDIATGSLQAAGGILNLSGVGAAAATALKGTAQAGDFVKGQVTKKMGKNMRHQVLNEAFDLDGKIEALKTQYPDLSDREAKHVALQQMGFSTGKRKEAFQHLTMGRAAGLTGSATTETSEGVRSRKIIEGTGLRKGKNGQYDLQSVSEKLGMDKEKSWQEQMQEVAESRTANPFAEKAAAERKAKAAAQLAKQKKKGEASI</sequence>
<accession>A0A6P1MHE5</accession>
<keyword evidence="3" id="KW-1185">Reference proteome</keyword>
<dbReference type="KEGG" id="amic:Ami3637_09495"/>
<feature type="compositionally biased region" description="Basic and acidic residues" evidence="1">
    <location>
        <begin position="1"/>
        <end position="26"/>
    </location>
</feature>
<dbReference type="RefSeq" id="WP_162362371.1">
    <property type="nucleotide sequence ID" value="NZ_CP047591.1"/>
</dbReference>
<dbReference type="Proteomes" id="UP000463883">
    <property type="component" value="Chromosome"/>
</dbReference>
<feature type="region of interest" description="Disordered" evidence="1">
    <location>
        <begin position="121"/>
        <end position="168"/>
    </location>
</feature>
<protein>
    <submittedName>
        <fullName evidence="2">Uncharacterized protein</fullName>
    </submittedName>
</protein>
<proteinExistence type="predicted"/>
<gene>
    <name evidence="2" type="ORF">Ami3637_09495</name>
</gene>
<dbReference type="EMBL" id="CP047591">
    <property type="protein sequence ID" value="QHI72603.1"/>
    <property type="molecule type" value="Genomic_DNA"/>
</dbReference>
<dbReference type="AlphaFoldDB" id="A0A6P1MHE5"/>